<evidence type="ECO:0000256" key="1">
    <source>
        <dbReference type="ARBA" id="ARBA00001966"/>
    </source>
</evidence>
<dbReference type="InterPro" id="IPR058240">
    <property type="entry name" value="rSAM_sf"/>
</dbReference>
<reference evidence="8 9" key="1">
    <citation type="submission" date="2023-03" db="EMBL/GenBank/DDBJ databases">
        <title>Draft assemblies of triclosan tolerant bacteria isolated from returned activated sludge.</title>
        <authorList>
            <person name="Van Hamelsveld S."/>
        </authorList>
    </citation>
    <scope>NUCLEOTIDE SEQUENCE [LARGE SCALE GENOMIC DNA]</scope>
    <source>
        <strain evidence="8 9">GW210010_S58</strain>
    </source>
</reference>
<organism evidence="8 9">
    <name type="scientific">Cupriavidus basilensis</name>
    <dbReference type="NCBI Taxonomy" id="68895"/>
    <lineage>
        <taxon>Bacteria</taxon>
        <taxon>Pseudomonadati</taxon>
        <taxon>Pseudomonadota</taxon>
        <taxon>Betaproteobacteria</taxon>
        <taxon>Burkholderiales</taxon>
        <taxon>Burkholderiaceae</taxon>
        <taxon>Cupriavidus</taxon>
    </lineage>
</organism>
<dbReference type="InterPro" id="IPR006638">
    <property type="entry name" value="Elp3/MiaA/NifB-like_rSAM"/>
</dbReference>
<dbReference type="SMART" id="SM00729">
    <property type="entry name" value="Elp3"/>
    <property type="match status" value="1"/>
</dbReference>
<evidence type="ECO:0000313" key="8">
    <source>
        <dbReference type="EMBL" id="MDF3831627.1"/>
    </source>
</evidence>
<protein>
    <submittedName>
        <fullName evidence="8">MSMEG_0568 family radical SAM protein</fullName>
    </submittedName>
</protein>
<dbReference type="SFLD" id="SFLDS00029">
    <property type="entry name" value="Radical_SAM"/>
    <property type="match status" value="1"/>
</dbReference>
<keyword evidence="2" id="KW-0004">4Fe-4S</keyword>
<dbReference type="PIRSF" id="PIRSF020870">
    <property type="entry name" value="Radical_SAM_bac_prd"/>
    <property type="match status" value="1"/>
</dbReference>
<feature type="domain" description="Radical SAM core" evidence="7">
    <location>
        <begin position="118"/>
        <end position="355"/>
    </location>
</feature>
<comment type="cofactor">
    <cofactor evidence="1">
        <name>[4Fe-4S] cluster</name>
        <dbReference type="ChEBI" id="CHEBI:49883"/>
    </cofactor>
</comment>
<dbReference type="EMBL" id="JARJLM010000019">
    <property type="protein sequence ID" value="MDF3831627.1"/>
    <property type="molecule type" value="Genomic_DNA"/>
</dbReference>
<dbReference type="Gene3D" id="3.20.20.70">
    <property type="entry name" value="Aldolase class I"/>
    <property type="match status" value="1"/>
</dbReference>
<keyword evidence="4" id="KW-0479">Metal-binding</keyword>
<sequence>MNSSEMMPASSRLSVTELRTELQSVGLRLLDPAAGAASRRGGAGPSDHKAVTIDGVTIMVPVHTNTAWHSPYVASPPDGKGTSALMRGTIPIADISFPKAPRFYGLQTLDGVPYAQIATLHSADVLATTVLQTCIRYESRRKTCKFCAIGQSLAAGRTIARKTPEQLAEVARAAVLLDGVKHMVLTTGTPPTPDRGARMLCESAFAIKAAVDLPIQAQCEPPDDDRWFDRMKASGIDTLGMHLEVVTPALRERIMPGKAAVPVSRYMEAFKAAVAVFGRGQVSTYILAGLGDSAETILSVSRELVELGVYPFVVPFVPITGTPLEDHPAPPSEFMKSILKPLGAMIGAAGMRSADIKAGCGKCGACSSLSSYEEVAA</sequence>
<dbReference type="RefSeq" id="WP_276263463.1">
    <property type="nucleotide sequence ID" value="NZ_JARJLM010000019.1"/>
</dbReference>
<dbReference type="InterPro" id="IPR007197">
    <property type="entry name" value="rSAM"/>
</dbReference>
<keyword evidence="9" id="KW-1185">Reference proteome</keyword>
<evidence type="ECO:0000256" key="3">
    <source>
        <dbReference type="ARBA" id="ARBA00022691"/>
    </source>
</evidence>
<dbReference type="NCBIfam" id="TIGR04043">
    <property type="entry name" value="rSAM_MSMEG_0568"/>
    <property type="match status" value="1"/>
</dbReference>
<dbReference type="CDD" id="cd01335">
    <property type="entry name" value="Radical_SAM"/>
    <property type="match status" value="1"/>
</dbReference>
<name>A0ABT6AH13_9BURK</name>
<dbReference type="Pfam" id="PF04055">
    <property type="entry name" value="Radical_SAM"/>
    <property type="match status" value="1"/>
</dbReference>
<dbReference type="SUPFAM" id="SSF102114">
    <property type="entry name" value="Radical SAM enzymes"/>
    <property type="match status" value="1"/>
</dbReference>
<proteinExistence type="predicted"/>
<keyword evidence="5" id="KW-0408">Iron</keyword>
<evidence type="ECO:0000256" key="5">
    <source>
        <dbReference type="ARBA" id="ARBA00023004"/>
    </source>
</evidence>
<comment type="caution">
    <text evidence="8">The sequence shown here is derived from an EMBL/GenBank/DDBJ whole genome shotgun (WGS) entry which is preliminary data.</text>
</comment>
<dbReference type="PANTHER" id="PTHR43076:SF1">
    <property type="entry name" value="LIPOYL SYNTHASE 2"/>
    <property type="match status" value="1"/>
</dbReference>
<dbReference type="Proteomes" id="UP001216674">
    <property type="component" value="Unassembled WGS sequence"/>
</dbReference>
<evidence type="ECO:0000256" key="2">
    <source>
        <dbReference type="ARBA" id="ARBA00022485"/>
    </source>
</evidence>
<evidence type="ECO:0000256" key="4">
    <source>
        <dbReference type="ARBA" id="ARBA00022723"/>
    </source>
</evidence>
<keyword evidence="3" id="KW-0949">S-adenosyl-L-methionine</keyword>
<dbReference type="InterPro" id="IPR016779">
    <property type="entry name" value="rSAM_MSMEG0568"/>
</dbReference>
<evidence type="ECO:0000259" key="7">
    <source>
        <dbReference type="PROSITE" id="PS51918"/>
    </source>
</evidence>
<dbReference type="InterPro" id="IPR034405">
    <property type="entry name" value="F420"/>
</dbReference>
<dbReference type="InterPro" id="IPR013785">
    <property type="entry name" value="Aldolase_TIM"/>
</dbReference>
<evidence type="ECO:0000313" key="9">
    <source>
        <dbReference type="Proteomes" id="UP001216674"/>
    </source>
</evidence>
<dbReference type="SFLD" id="SFLDG01107">
    <property type="entry name" value="Uncharacterised_Radical_SAM_Su"/>
    <property type="match status" value="1"/>
</dbReference>
<gene>
    <name evidence="8" type="ORF">P3W85_01445</name>
</gene>
<keyword evidence="6" id="KW-0411">Iron-sulfur</keyword>
<dbReference type="NCBIfam" id="NF045502">
    <property type="entry name" value="variant_rSAM"/>
    <property type="match status" value="1"/>
</dbReference>
<dbReference type="PANTHER" id="PTHR43076">
    <property type="entry name" value="FO SYNTHASE (COFH)"/>
    <property type="match status" value="1"/>
</dbReference>
<dbReference type="PROSITE" id="PS51918">
    <property type="entry name" value="RADICAL_SAM"/>
    <property type="match status" value="1"/>
</dbReference>
<accession>A0ABT6AH13</accession>
<evidence type="ECO:0000256" key="6">
    <source>
        <dbReference type="ARBA" id="ARBA00023014"/>
    </source>
</evidence>